<proteinExistence type="predicted"/>
<sequence length="744" mass="84939">MPKIKKRKGDRRGASQASSQQEDGKAMLLMVPSSPFEIANNRYSLRSRSNQKSDPLNISPLMLPPQQREVAALEPMGRIDGIKPFTSQRPSRPKSFNNDSPLEHEPCNHELSIQEPSDSGPSSHDTMRHDSANHEPYEYEPFPGDDYLRVLELQPGAGPLSCKLLPMELEHAARTYEAISYVWGDVSQTSNITCDGKMLSITQSLSDALHQIRDPMQAKALWADAICINQSDKKEQGHQVERMGKIYENAKKVLIWLGHDDGAAEDCFKLIIESNRYFETGIQRYGDLRRVPIPNDNPRVSLDQTEWDKVKKMLEYSWFKRVWVLQEVGLASFATIMYGDSTMNWSELVKLALLDMFRKDLWHLRGELRTGKIVSAYRALWNSYGNHQSWRSEVTTMEQGFRPFPVTILDILSIARFFEATDSRDYIYAFLGHPYARLPDGSQFVEVDYTKSVEDVYFEAASAMINYGLHPCITLTYVDHTLDSKSLFGSRPSWVPRWDEGGRVSRIGNIDNWYRAGGTLEVKFKAIVQSNQSLKLRGFIFDTIVHKSKVLHNKDFSIQTTVQSSGMLVPPIDSLWKEVEEWGLRKETDQDIQTLERQEDAFSLVLVAGNAFLSMRPAEDFIAMHRRRFAAYREAVRQPIRRAEATEEKQRAYALEYERKLTVTNRSFFCTQTGYYGIGHMTLEKGDLCCVFPGAPIPYILRPAAQSPGNYKLVAGCYIHGLMKGEVMEKLKSGEFQEEDIILV</sequence>
<feature type="region of interest" description="Disordered" evidence="1">
    <location>
        <begin position="80"/>
        <end position="139"/>
    </location>
</feature>
<dbReference type="EMBL" id="MU004186">
    <property type="protein sequence ID" value="KAF2497497.1"/>
    <property type="molecule type" value="Genomic_DNA"/>
</dbReference>
<dbReference type="PANTHER" id="PTHR24148:SF64">
    <property type="entry name" value="HETEROKARYON INCOMPATIBILITY DOMAIN-CONTAINING PROTEIN"/>
    <property type="match status" value="1"/>
</dbReference>
<dbReference type="InterPro" id="IPR010730">
    <property type="entry name" value="HET"/>
</dbReference>
<keyword evidence="4" id="KW-1185">Reference proteome</keyword>
<evidence type="ECO:0000313" key="3">
    <source>
        <dbReference type="EMBL" id="KAF2497497.1"/>
    </source>
</evidence>
<dbReference type="InterPro" id="IPR052895">
    <property type="entry name" value="HetReg/Transcr_Mod"/>
</dbReference>
<gene>
    <name evidence="3" type="ORF">BU16DRAFT_525154</name>
</gene>
<protein>
    <submittedName>
        <fullName evidence="3">HET-domain-containing protein</fullName>
    </submittedName>
</protein>
<feature type="compositionally biased region" description="Polar residues" evidence="1">
    <location>
        <begin position="114"/>
        <end position="124"/>
    </location>
</feature>
<name>A0A6A6R280_9PEZI</name>
<dbReference type="OrthoDB" id="3553147at2759"/>
<feature type="compositionally biased region" description="Basic residues" evidence="1">
    <location>
        <begin position="1"/>
        <end position="10"/>
    </location>
</feature>
<dbReference type="Pfam" id="PF26639">
    <property type="entry name" value="Het-6_barrel"/>
    <property type="match status" value="1"/>
</dbReference>
<feature type="compositionally biased region" description="Basic and acidic residues" evidence="1">
    <location>
        <begin position="125"/>
        <end position="137"/>
    </location>
</feature>
<feature type="region of interest" description="Disordered" evidence="1">
    <location>
        <begin position="41"/>
        <end position="63"/>
    </location>
</feature>
<dbReference type="PANTHER" id="PTHR24148">
    <property type="entry name" value="ANKYRIN REPEAT DOMAIN-CONTAINING PROTEIN 39 HOMOLOG-RELATED"/>
    <property type="match status" value="1"/>
</dbReference>
<accession>A0A6A6R280</accession>
<dbReference type="Pfam" id="PF06985">
    <property type="entry name" value="HET"/>
    <property type="match status" value="1"/>
</dbReference>
<evidence type="ECO:0000256" key="1">
    <source>
        <dbReference type="SAM" id="MobiDB-lite"/>
    </source>
</evidence>
<dbReference type="AlphaFoldDB" id="A0A6A6R280"/>
<dbReference type="Proteomes" id="UP000799750">
    <property type="component" value="Unassembled WGS sequence"/>
</dbReference>
<evidence type="ECO:0000259" key="2">
    <source>
        <dbReference type="Pfam" id="PF06985"/>
    </source>
</evidence>
<feature type="compositionally biased region" description="Polar residues" evidence="1">
    <location>
        <begin position="85"/>
        <end position="100"/>
    </location>
</feature>
<feature type="region of interest" description="Disordered" evidence="1">
    <location>
        <begin position="1"/>
        <end position="27"/>
    </location>
</feature>
<feature type="domain" description="Heterokaryon incompatibility" evidence="2">
    <location>
        <begin position="176"/>
        <end position="327"/>
    </location>
</feature>
<evidence type="ECO:0000313" key="4">
    <source>
        <dbReference type="Proteomes" id="UP000799750"/>
    </source>
</evidence>
<feature type="compositionally biased region" description="Polar residues" evidence="1">
    <location>
        <begin position="41"/>
        <end position="56"/>
    </location>
</feature>
<reference evidence="3" key="1">
    <citation type="journal article" date="2020" name="Stud. Mycol.">
        <title>101 Dothideomycetes genomes: a test case for predicting lifestyles and emergence of pathogens.</title>
        <authorList>
            <person name="Haridas S."/>
            <person name="Albert R."/>
            <person name="Binder M."/>
            <person name="Bloem J."/>
            <person name="Labutti K."/>
            <person name="Salamov A."/>
            <person name="Andreopoulos B."/>
            <person name="Baker S."/>
            <person name="Barry K."/>
            <person name="Bills G."/>
            <person name="Bluhm B."/>
            <person name="Cannon C."/>
            <person name="Castanera R."/>
            <person name="Culley D."/>
            <person name="Daum C."/>
            <person name="Ezra D."/>
            <person name="Gonzalez J."/>
            <person name="Henrissat B."/>
            <person name="Kuo A."/>
            <person name="Liang C."/>
            <person name="Lipzen A."/>
            <person name="Lutzoni F."/>
            <person name="Magnuson J."/>
            <person name="Mondo S."/>
            <person name="Nolan M."/>
            <person name="Ohm R."/>
            <person name="Pangilinan J."/>
            <person name="Park H.-J."/>
            <person name="Ramirez L."/>
            <person name="Alfaro M."/>
            <person name="Sun H."/>
            <person name="Tritt A."/>
            <person name="Yoshinaga Y."/>
            <person name="Zwiers L.-H."/>
            <person name="Turgeon B."/>
            <person name="Goodwin S."/>
            <person name="Spatafora J."/>
            <person name="Crous P."/>
            <person name="Grigoriev I."/>
        </authorList>
    </citation>
    <scope>NUCLEOTIDE SEQUENCE</scope>
    <source>
        <strain evidence="3">CBS 269.34</strain>
    </source>
</reference>
<organism evidence="3 4">
    <name type="scientific">Lophium mytilinum</name>
    <dbReference type="NCBI Taxonomy" id="390894"/>
    <lineage>
        <taxon>Eukaryota</taxon>
        <taxon>Fungi</taxon>
        <taxon>Dikarya</taxon>
        <taxon>Ascomycota</taxon>
        <taxon>Pezizomycotina</taxon>
        <taxon>Dothideomycetes</taxon>
        <taxon>Pleosporomycetidae</taxon>
        <taxon>Mytilinidiales</taxon>
        <taxon>Mytilinidiaceae</taxon>
        <taxon>Lophium</taxon>
    </lineage>
</organism>